<reference evidence="1 2" key="2">
    <citation type="journal article" date="2022" name="Mol. Ecol. Resour.">
        <title>The genomes of chicory, endive, great burdock and yacon provide insights into Asteraceae paleo-polyploidization history and plant inulin production.</title>
        <authorList>
            <person name="Fan W."/>
            <person name="Wang S."/>
            <person name="Wang H."/>
            <person name="Wang A."/>
            <person name="Jiang F."/>
            <person name="Liu H."/>
            <person name="Zhao H."/>
            <person name="Xu D."/>
            <person name="Zhang Y."/>
        </authorList>
    </citation>
    <scope>NUCLEOTIDE SEQUENCE [LARGE SCALE GENOMIC DNA]</scope>
    <source>
        <strain evidence="2">cv. Yunnan</strain>
        <tissue evidence="1">Leaves</tissue>
    </source>
</reference>
<protein>
    <submittedName>
        <fullName evidence="1">Uncharacterized protein</fullName>
    </submittedName>
</protein>
<gene>
    <name evidence="1" type="ORF">L1987_38199</name>
</gene>
<organism evidence="1 2">
    <name type="scientific">Smallanthus sonchifolius</name>
    <dbReference type="NCBI Taxonomy" id="185202"/>
    <lineage>
        <taxon>Eukaryota</taxon>
        <taxon>Viridiplantae</taxon>
        <taxon>Streptophyta</taxon>
        <taxon>Embryophyta</taxon>
        <taxon>Tracheophyta</taxon>
        <taxon>Spermatophyta</taxon>
        <taxon>Magnoliopsida</taxon>
        <taxon>eudicotyledons</taxon>
        <taxon>Gunneridae</taxon>
        <taxon>Pentapetalae</taxon>
        <taxon>asterids</taxon>
        <taxon>campanulids</taxon>
        <taxon>Asterales</taxon>
        <taxon>Asteraceae</taxon>
        <taxon>Asteroideae</taxon>
        <taxon>Heliantheae alliance</taxon>
        <taxon>Millerieae</taxon>
        <taxon>Smallanthus</taxon>
    </lineage>
</organism>
<keyword evidence="2" id="KW-1185">Reference proteome</keyword>
<evidence type="ECO:0000313" key="2">
    <source>
        <dbReference type="Proteomes" id="UP001056120"/>
    </source>
</evidence>
<proteinExistence type="predicted"/>
<dbReference type="EMBL" id="CM042029">
    <property type="protein sequence ID" value="KAI3795544.1"/>
    <property type="molecule type" value="Genomic_DNA"/>
</dbReference>
<evidence type="ECO:0000313" key="1">
    <source>
        <dbReference type="EMBL" id="KAI3795544.1"/>
    </source>
</evidence>
<dbReference type="Proteomes" id="UP001056120">
    <property type="component" value="Linkage Group LG12"/>
</dbReference>
<comment type="caution">
    <text evidence="1">The sequence shown here is derived from an EMBL/GenBank/DDBJ whole genome shotgun (WGS) entry which is preliminary data.</text>
</comment>
<reference evidence="2" key="1">
    <citation type="journal article" date="2022" name="Mol. Ecol. Resour.">
        <title>The genomes of chicory, endive, great burdock and yacon provide insights into Asteraceae palaeo-polyploidization history and plant inulin production.</title>
        <authorList>
            <person name="Fan W."/>
            <person name="Wang S."/>
            <person name="Wang H."/>
            <person name="Wang A."/>
            <person name="Jiang F."/>
            <person name="Liu H."/>
            <person name="Zhao H."/>
            <person name="Xu D."/>
            <person name="Zhang Y."/>
        </authorList>
    </citation>
    <scope>NUCLEOTIDE SEQUENCE [LARGE SCALE GENOMIC DNA]</scope>
    <source>
        <strain evidence="2">cv. Yunnan</strain>
    </source>
</reference>
<accession>A0ACB9HIK0</accession>
<name>A0ACB9HIK0_9ASTR</name>
<sequence length="127" mass="14887">MNSECIPRFQKIRFRFPASLKRLTLQGCHLPWSWMFRIQSLPDLEWEASSINFPCLKRLFLVDCHLLEGIPLEMSEISTLEHIQIKSCDISVIKSADKIRKEQRADGNYDLKIRADRQSLASQIHLF</sequence>